<gene>
    <name evidence="1" type="ORF">E1301_Tti003869</name>
</gene>
<dbReference type="EMBL" id="SOYY01000002">
    <property type="protein sequence ID" value="KAA0724601.1"/>
    <property type="molecule type" value="Genomic_DNA"/>
</dbReference>
<accession>A0A5A9PU88</accession>
<protein>
    <submittedName>
        <fullName evidence="1">Uncharacterized protein</fullName>
    </submittedName>
</protein>
<sequence length="71" mass="8037">MQHGRTHGKPHVYHEAEMATHSLESSRINLDVRLHETQRAKRSRQPAESVCVMNHGVPTTMCVNHKPTSPT</sequence>
<dbReference type="Proteomes" id="UP000324632">
    <property type="component" value="Chromosome 2"/>
</dbReference>
<name>A0A5A9PU88_9TELE</name>
<evidence type="ECO:0000313" key="2">
    <source>
        <dbReference type="Proteomes" id="UP000324632"/>
    </source>
</evidence>
<comment type="caution">
    <text evidence="1">The sequence shown here is derived from an EMBL/GenBank/DDBJ whole genome shotgun (WGS) entry which is preliminary data.</text>
</comment>
<keyword evidence="2" id="KW-1185">Reference proteome</keyword>
<evidence type="ECO:0000313" key="1">
    <source>
        <dbReference type="EMBL" id="KAA0724601.1"/>
    </source>
</evidence>
<reference evidence="1 2" key="1">
    <citation type="journal article" date="2019" name="Mol. Ecol. Resour.">
        <title>Chromosome-level genome assembly of Triplophysa tibetana, a fish adapted to the harsh high-altitude environment of the Tibetan Plateau.</title>
        <authorList>
            <person name="Yang X."/>
            <person name="Liu H."/>
            <person name="Ma Z."/>
            <person name="Zou Y."/>
            <person name="Zou M."/>
            <person name="Mao Y."/>
            <person name="Li X."/>
            <person name="Wang H."/>
            <person name="Chen T."/>
            <person name="Wang W."/>
            <person name="Yang R."/>
        </authorList>
    </citation>
    <scope>NUCLEOTIDE SEQUENCE [LARGE SCALE GENOMIC DNA]</scope>
    <source>
        <strain evidence="1">TTIB1903HZAU</strain>
        <tissue evidence="1">Muscle</tissue>
    </source>
</reference>
<organism evidence="1 2">
    <name type="scientific">Triplophysa tibetana</name>
    <dbReference type="NCBI Taxonomy" id="1572043"/>
    <lineage>
        <taxon>Eukaryota</taxon>
        <taxon>Metazoa</taxon>
        <taxon>Chordata</taxon>
        <taxon>Craniata</taxon>
        <taxon>Vertebrata</taxon>
        <taxon>Euteleostomi</taxon>
        <taxon>Actinopterygii</taxon>
        <taxon>Neopterygii</taxon>
        <taxon>Teleostei</taxon>
        <taxon>Ostariophysi</taxon>
        <taxon>Cypriniformes</taxon>
        <taxon>Nemacheilidae</taxon>
        <taxon>Triplophysa</taxon>
    </lineage>
</organism>
<dbReference type="AlphaFoldDB" id="A0A5A9PU88"/>
<proteinExistence type="predicted"/>